<reference evidence="6 7" key="1">
    <citation type="submission" date="2019-03" db="EMBL/GenBank/DDBJ databases">
        <title>Genomics of glacier-inhabiting Cryobacterium strains.</title>
        <authorList>
            <person name="Liu Q."/>
            <person name="Xin Y.-H."/>
        </authorList>
    </citation>
    <scope>NUCLEOTIDE SEQUENCE [LARGE SCALE GENOMIC DNA]</scope>
    <source>
        <strain evidence="6 7">Hz16</strain>
    </source>
</reference>
<keyword evidence="7" id="KW-1185">Reference proteome</keyword>
<proteinExistence type="inferred from homology"/>
<keyword evidence="2 6" id="KW-0378">Hydrolase</keyword>
<evidence type="ECO:0000256" key="1">
    <source>
        <dbReference type="ARBA" id="ARBA00006865"/>
    </source>
</evidence>
<dbReference type="PROSITE" id="PS51762">
    <property type="entry name" value="GH16_2"/>
    <property type="match status" value="1"/>
</dbReference>
<evidence type="ECO:0000259" key="5">
    <source>
        <dbReference type="PROSITE" id="PS51762"/>
    </source>
</evidence>
<dbReference type="GO" id="GO:0004553">
    <property type="term" value="F:hydrolase activity, hydrolyzing O-glycosyl compounds"/>
    <property type="evidence" value="ECO:0007669"/>
    <property type="project" value="InterPro"/>
</dbReference>
<dbReference type="AlphaFoldDB" id="A0A4R9APF7"/>
<evidence type="ECO:0000256" key="3">
    <source>
        <dbReference type="SAM" id="MobiDB-lite"/>
    </source>
</evidence>
<feature type="transmembrane region" description="Helical" evidence="4">
    <location>
        <begin position="28"/>
        <end position="48"/>
    </location>
</feature>
<protein>
    <submittedName>
        <fullName evidence="6">Glycosyl hydrolase family protein</fullName>
    </submittedName>
</protein>
<dbReference type="Pfam" id="PF02018">
    <property type="entry name" value="CBM_4_9"/>
    <property type="match status" value="1"/>
</dbReference>
<dbReference type="InterPro" id="IPR000757">
    <property type="entry name" value="Beta-glucanase-like"/>
</dbReference>
<dbReference type="InterPro" id="IPR050546">
    <property type="entry name" value="Glycosyl_Hydrlase_16"/>
</dbReference>
<organism evidence="6 7">
    <name type="scientific">Cryobacterium gelidum</name>
    <dbReference type="NCBI Taxonomy" id="1259164"/>
    <lineage>
        <taxon>Bacteria</taxon>
        <taxon>Bacillati</taxon>
        <taxon>Actinomycetota</taxon>
        <taxon>Actinomycetes</taxon>
        <taxon>Micrococcales</taxon>
        <taxon>Microbacteriaceae</taxon>
        <taxon>Cryobacterium</taxon>
    </lineage>
</organism>
<name>A0A4R9APF7_9MICO</name>
<dbReference type="InterPro" id="IPR008979">
    <property type="entry name" value="Galactose-bd-like_sf"/>
</dbReference>
<feature type="compositionally biased region" description="Low complexity" evidence="3">
    <location>
        <begin position="228"/>
        <end position="238"/>
    </location>
</feature>
<feature type="domain" description="GH16" evidence="5">
    <location>
        <begin position="222"/>
        <end position="491"/>
    </location>
</feature>
<dbReference type="GO" id="GO:0005975">
    <property type="term" value="P:carbohydrate metabolic process"/>
    <property type="evidence" value="ECO:0007669"/>
    <property type="project" value="InterPro"/>
</dbReference>
<keyword evidence="4" id="KW-0472">Membrane</keyword>
<dbReference type="PANTHER" id="PTHR10963:SF55">
    <property type="entry name" value="GLYCOSIDE HYDROLASE FAMILY 16 PROTEIN"/>
    <property type="match status" value="1"/>
</dbReference>
<evidence type="ECO:0000256" key="2">
    <source>
        <dbReference type="ARBA" id="ARBA00022801"/>
    </source>
</evidence>
<dbReference type="RefSeq" id="WP_134553365.1">
    <property type="nucleotide sequence ID" value="NZ_SOHL01000030.1"/>
</dbReference>
<dbReference type="Proteomes" id="UP000297983">
    <property type="component" value="Unassembled WGS sequence"/>
</dbReference>
<dbReference type="EMBL" id="SOHL01000030">
    <property type="protein sequence ID" value="TFD66677.1"/>
    <property type="molecule type" value="Genomic_DNA"/>
</dbReference>
<dbReference type="Pfam" id="PF00722">
    <property type="entry name" value="Glyco_hydro_16"/>
    <property type="match status" value="1"/>
</dbReference>
<evidence type="ECO:0000256" key="4">
    <source>
        <dbReference type="SAM" id="Phobius"/>
    </source>
</evidence>
<gene>
    <name evidence="6" type="ORF">E3T50_15935</name>
</gene>
<comment type="caution">
    <text evidence="6">The sequence shown here is derived from an EMBL/GenBank/DDBJ whole genome shotgun (WGS) entry which is preliminary data.</text>
</comment>
<sequence>MTESDVNCVREQRPRHTRRIRKRSLKKTLLAITATSIVAVGGSSLTGLTAQATTGSDAAVNFVANDTFNSGLDGWMGGAETKMTSGEGRDATQGVRLTNTSSAATSVMLNDRSNAVSNTVAGHTYEATAWVRSETAGQSVLLRLLEEDAGYDVIDSQQTHQWRTGTAWKKITTNYTATRAASSIDLHVLALNMQPENAVVIDDVSLIDTTENSSVDRPIAPPTPTSTPTPTATMTPPAGWNLAWSDEFNGSGIDRTKWKVDNLSTYGDGNNEVACLMDRPENVKTADGLLTITARKESAPVACGTNDSRFPNGRSYTSAMLSTKDKIDFEYGRFEISAKTPLTQGTSKGLWPAFWMRPASGGIGELDILEAVGTSKADSLSANKLVHTIHYDYVGTHPQQATTYTLPTGTTADGFHNYAVEWAPGSIKWYVDGVLSAERNISTTSWLDEAFVKDFYLRLNMAVGGNWPGAPDADTAFPATYQVDYVRVYQR</sequence>
<feature type="region of interest" description="Disordered" evidence="3">
    <location>
        <begin position="213"/>
        <end position="238"/>
    </location>
</feature>
<dbReference type="InterPro" id="IPR003305">
    <property type="entry name" value="CenC_carb-bd"/>
</dbReference>
<keyword evidence="4" id="KW-1133">Transmembrane helix</keyword>
<dbReference type="Gene3D" id="2.60.120.200">
    <property type="match status" value="1"/>
</dbReference>
<comment type="similarity">
    <text evidence="1">Belongs to the glycosyl hydrolase 16 family.</text>
</comment>
<dbReference type="SUPFAM" id="SSF49899">
    <property type="entry name" value="Concanavalin A-like lectins/glucanases"/>
    <property type="match status" value="1"/>
</dbReference>
<dbReference type="SUPFAM" id="SSF49785">
    <property type="entry name" value="Galactose-binding domain-like"/>
    <property type="match status" value="1"/>
</dbReference>
<dbReference type="Gene3D" id="2.60.120.260">
    <property type="entry name" value="Galactose-binding domain-like"/>
    <property type="match status" value="1"/>
</dbReference>
<dbReference type="CDD" id="cd08023">
    <property type="entry name" value="GH16_laminarinase_like"/>
    <property type="match status" value="1"/>
</dbReference>
<dbReference type="PANTHER" id="PTHR10963">
    <property type="entry name" value="GLYCOSYL HYDROLASE-RELATED"/>
    <property type="match status" value="1"/>
</dbReference>
<accession>A0A4R9APF7</accession>
<evidence type="ECO:0000313" key="6">
    <source>
        <dbReference type="EMBL" id="TFD66677.1"/>
    </source>
</evidence>
<dbReference type="InterPro" id="IPR013320">
    <property type="entry name" value="ConA-like_dom_sf"/>
</dbReference>
<evidence type="ECO:0000313" key="7">
    <source>
        <dbReference type="Proteomes" id="UP000297983"/>
    </source>
</evidence>
<keyword evidence="4" id="KW-0812">Transmembrane</keyword>